<dbReference type="AlphaFoldDB" id="A0A0G4FT38"/>
<evidence type="ECO:0008006" key="4">
    <source>
        <dbReference type="Google" id="ProtNLM"/>
    </source>
</evidence>
<dbReference type="InParanoid" id="A0A0G4FT38"/>
<dbReference type="VEuPathDB" id="CryptoDB:Vbra_16076"/>
<dbReference type="Proteomes" id="UP000041254">
    <property type="component" value="Unassembled WGS sequence"/>
</dbReference>
<proteinExistence type="predicted"/>
<evidence type="ECO:0000313" key="3">
    <source>
        <dbReference type="Proteomes" id="UP000041254"/>
    </source>
</evidence>
<feature type="signal peptide" evidence="1">
    <location>
        <begin position="1"/>
        <end position="20"/>
    </location>
</feature>
<sequence>MTSISVLLMSLLVVISPAEAVMDAKQSAGFVLFRRPIPPISVPSSANRIAYRRDPKVTVASSTMDLLHALTASVDVKVWVNITTNKRKRGTYGVKCTPDKPLGIVLDRACEEEITSSILKGLDSYAFVYNGTQLAVSDTVAEVLERAGNNAANAITLEVTKAPTKARVNRRRARRRFRGSSVDEGLYEALIDDRGSSVDEALYYALILPEALRGSDAAGEFGIECARPLLMGP</sequence>
<organism evidence="2 3">
    <name type="scientific">Vitrella brassicaformis (strain CCMP3155)</name>
    <dbReference type="NCBI Taxonomy" id="1169540"/>
    <lineage>
        <taxon>Eukaryota</taxon>
        <taxon>Sar</taxon>
        <taxon>Alveolata</taxon>
        <taxon>Colpodellida</taxon>
        <taxon>Vitrellaceae</taxon>
        <taxon>Vitrella</taxon>
    </lineage>
</organism>
<name>A0A0G4FT38_VITBC</name>
<evidence type="ECO:0000313" key="2">
    <source>
        <dbReference type="EMBL" id="CEM17648.1"/>
    </source>
</evidence>
<protein>
    <recommendedName>
        <fullName evidence="4">PDZ domain-containing protein</fullName>
    </recommendedName>
</protein>
<dbReference type="EMBL" id="CDMY01000493">
    <property type="protein sequence ID" value="CEM17648.1"/>
    <property type="molecule type" value="Genomic_DNA"/>
</dbReference>
<dbReference type="PhylomeDB" id="A0A0G4FT38"/>
<gene>
    <name evidence="2" type="ORF">Vbra_16076</name>
</gene>
<reference evidence="2 3" key="1">
    <citation type="submission" date="2014-11" db="EMBL/GenBank/DDBJ databases">
        <authorList>
            <person name="Zhu J."/>
            <person name="Qi W."/>
            <person name="Song R."/>
        </authorList>
    </citation>
    <scope>NUCLEOTIDE SEQUENCE [LARGE SCALE GENOMIC DNA]</scope>
</reference>
<evidence type="ECO:0000256" key="1">
    <source>
        <dbReference type="SAM" id="SignalP"/>
    </source>
</evidence>
<accession>A0A0G4FT38</accession>
<keyword evidence="1" id="KW-0732">Signal</keyword>
<feature type="chain" id="PRO_5005189038" description="PDZ domain-containing protein" evidence="1">
    <location>
        <begin position="21"/>
        <end position="233"/>
    </location>
</feature>
<keyword evidence="3" id="KW-1185">Reference proteome</keyword>